<organism evidence="2 3">
    <name type="scientific">Portunus trituberculatus</name>
    <name type="common">Swimming crab</name>
    <name type="synonym">Neptunus trituberculatus</name>
    <dbReference type="NCBI Taxonomy" id="210409"/>
    <lineage>
        <taxon>Eukaryota</taxon>
        <taxon>Metazoa</taxon>
        <taxon>Ecdysozoa</taxon>
        <taxon>Arthropoda</taxon>
        <taxon>Crustacea</taxon>
        <taxon>Multicrustacea</taxon>
        <taxon>Malacostraca</taxon>
        <taxon>Eumalacostraca</taxon>
        <taxon>Eucarida</taxon>
        <taxon>Decapoda</taxon>
        <taxon>Pleocyemata</taxon>
        <taxon>Brachyura</taxon>
        <taxon>Eubrachyura</taxon>
        <taxon>Portunoidea</taxon>
        <taxon>Portunidae</taxon>
        <taxon>Portuninae</taxon>
        <taxon>Portunus</taxon>
    </lineage>
</organism>
<dbReference type="AlphaFoldDB" id="A0A5B7GAS1"/>
<evidence type="ECO:0000313" key="3">
    <source>
        <dbReference type="Proteomes" id="UP000324222"/>
    </source>
</evidence>
<proteinExistence type="predicted"/>
<name>A0A5B7GAS1_PORTR</name>
<accession>A0A5B7GAS1</accession>
<evidence type="ECO:0000313" key="2">
    <source>
        <dbReference type="EMBL" id="MPC54729.1"/>
    </source>
</evidence>
<dbReference type="OrthoDB" id="6382830at2759"/>
<sequence length="217" mass="24203">MTAHNCQNVAIVELNQHLVMRAFIELIVLQGLRNYVDFPSHQRGGFLDPVLTDLALAGDSVHCRPLDCGYFRPPHRSLHLYPHPSTTRGEPHHDVRAFTTTSSTYSSATYHTGAKQRALRTSIGLLLSKSTACGSSTRDNPATGTKLCIELHANPLHGEKWAKAKWEESNRRMLSSNQLDQKHWWSLVKENRSVTSNERLPALTKPSGDLAVTSQKS</sequence>
<comment type="caution">
    <text evidence="2">The sequence shown here is derived from an EMBL/GenBank/DDBJ whole genome shotgun (WGS) entry which is preliminary data.</text>
</comment>
<protein>
    <submittedName>
        <fullName evidence="2">Uncharacterized protein</fullName>
    </submittedName>
</protein>
<feature type="region of interest" description="Disordered" evidence="1">
    <location>
        <begin position="197"/>
        <end position="217"/>
    </location>
</feature>
<dbReference type="EMBL" id="VSRR010012592">
    <property type="protein sequence ID" value="MPC54729.1"/>
    <property type="molecule type" value="Genomic_DNA"/>
</dbReference>
<dbReference type="Proteomes" id="UP000324222">
    <property type="component" value="Unassembled WGS sequence"/>
</dbReference>
<gene>
    <name evidence="2" type="ORF">E2C01_048654</name>
</gene>
<keyword evidence="3" id="KW-1185">Reference proteome</keyword>
<reference evidence="2 3" key="1">
    <citation type="submission" date="2019-05" db="EMBL/GenBank/DDBJ databases">
        <title>Another draft genome of Portunus trituberculatus and its Hox gene families provides insights of decapod evolution.</title>
        <authorList>
            <person name="Jeong J.-H."/>
            <person name="Song I."/>
            <person name="Kim S."/>
            <person name="Choi T."/>
            <person name="Kim D."/>
            <person name="Ryu S."/>
            <person name="Kim W."/>
        </authorList>
    </citation>
    <scope>NUCLEOTIDE SEQUENCE [LARGE SCALE GENOMIC DNA]</scope>
    <source>
        <tissue evidence="2">Muscle</tissue>
    </source>
</reference>
<evidence type="ECO:0000256" key="1">
    <source>
        <dbReference type="SAM" id="MobiDB-lite"/>
    </source>
</evidence>